<gene>
    <name evidence="2" type="ORF">IF1G_01476</name>
</gene>
<organism evidence="2 3">
    <name type="scientific">Cordyceps javanica</name>
    <dbReference type="NCBI Taxonomy" id="43265"/>
    <lineage>
        <taxon>Eukaryota</taxon>
        <taxon>Fungi</taxon>
        <taxon>Dikarya</taxon>
        <taxon>Ascomycota</taxon>
        <taxon>Pezizomycotina</taxon>
        <taxon>Sordariomycetes</taxon>
        <taxon>Hypocreomycetidae</taxon>
        <taxon>Hypocreales</taxon>
        <taxon>Cordycipitaceae</taxon>
        <taxon>Cordyceps</taxon>
    </lineage>
</organism>
<comment type="caution">
    <text evidence="2">The sequence shown here is derived from an EMBL/GenBank/DDBJ whole genome shotgun (WGS) entry which is preliminary data.</text>
</comment>
<evidence type="ECO:0000313" key="3">
    <source>
        <dbReference type="Proteomes" id="UP000315783"/>
    </source>
</evidence>
<evidence type="ECO:0000256" key="1">
    <source>
        <dbReference type="SAM" id="MobiDB-lite"/>
    </source>
</evidence>
<protein>
    <submittedName>
        <fullName evidence="2">Uncharacterized protein</fullName>
    </submittedName>
</protein>
<accession>A0A545VBY4</accession>
<name>A0A545VBY4_9HYPO</name>
<dbReference type="Proteomes" id="UP000315783">
    <property type="component" value="Unassembled WGS sequence"/>
</dbReference>
<dbReference type="EMBL" id="SPUK01000002">
    <property type="protein sequence ID" value="TQV99261.1"/>
    <property type="molecule type" value="Genomic_DNA"/>
</dbReference>
<feature type="region of interest" description="Disordered" evidence="1">
    <location>
        <begin position="14"/>
        <end position="47"/>
    </location>
</feature>
<keyword evidence="3" id="KW-1185">Reference proteome</keyword>
<proteinExistence type="predicted"/>
<feature type="compositionally biased region" description="Basic and acidic residues" evidence="1">
    <location>
        <begin position="24"/>
        <end position="41"/>
    </location>
</feature>
<dbReference type="AlphaFoldDB" id="A0A545VBY4"/>
<sequence length="131" mass="14709">MIPTRPRLAWAPSVLVRPTPPKPPQDRRLHHPEKCDQETSKSRHPAQISFPRAGGRVFHAPLLQIIHSPSQIKVQRCTEATSPLFSHACVARPNVKMPSPITSGRKLTACYWKRLRNDTKTSIPFSGIHAV</sequence>
<evidence type="ECO:0000313" key="2">
    <source>
        <dbReference type="EMBL" id="TQV99261.1"/>
    </source>
</evidence>
<reference evidence="2 3" key="1">
    <citation type="journal article" date="2019" name="Appl. Microbiol. Biotechnol.">
        <title>Genome sequence of Isaria javanica and comparative genome analysis insights into family S53 peptidase evolution in fungal entomopathogens.</title>
        <authorList>
            <person name="Lin R."/>
            <person name="Zhang X."/>
            <person name="Xin B."/>
            <person name="Zou M."/>
            <person name="Gao Y."/>
            <person name="Qin F."/>
            <person name="Hu Q."/>
            <person name="Xie B."/>
            <person name="Cheng X."/>
        </authorList>
    </citation>
    <scope>NUCLEOTIDE SEQUENCE [LARGE SCALE GENOMIC DNA]</scope>
    <source>
        <strain evidence="2 3">IJ1G</strain>
    </source>
</reference>